<dbReference type="InterPro" id="IPR014044">
    <property type="entry name" value="CAP_dom"/>
</dbReference>
<dbReference type="Gene3D" id="3.40.33.10">
    <property type="entry name" value="CAP"/>
    <property type="match status" value="1"/>
</dbReference>
<feature type="chain" id="PRO_5043132856" evidence="1">
    <location>
        <begin position="18"/>
        <end position="140"/>
    </location>
</feature>
<dbReference type="WBParaSite" id="TTAC_0000087101-mRNA-1">
    <property type="protein sequence ID" value="TTAC_0000087101-mRNA-1"/>
    <property type="gene ID" value="TTAC_0000087101"/>
</dbReference>
<dbReference type="SMART" id="SM00198">
    <property type="entry name" value="SCP"/>
    <property type="match status" value="1"/>
</dbReference>
<feature type="signal peptide" evidence="1">
    <location>
        <begin position="1"/>
        <end position="17"/>
    </location>
</feature>
<feature type="domain" description="SCP" evidence="2">
    <location>
        <begin position="21"/>
        <end position="140"/>
    </location>
</feature>
<reference evidence="3 4" key="2">
    <citation type="submission" date="2018-11" db="EMBL/GenBank/DDBJ databases">
        <authorList>
            <consortium name="Pathogen Informatics"/>
        </authorList>
    </citation>
    <scope>NUCLEOTIDE SEQUENCE [LARGE SCALE GENOMIC DNA]</scope>
</reference>
<dbReference type="SUPFAM" id="SSF55797">
    <property type="entry name" value="PR-1-like"/>
    <property type="match status" value="1"/>
</dbReference>
<proteinExistence type="predicted"/>
<dbReference type="OrthoDB" id="674273at2759"/>
<dbReference type="EMBL" id="UYWX01000117">
    <property type="protein sequence ID" value="VDM17113.1"/>
    <property type="molecule type" value="Genomic_DNA"/>
</dbReference>
<accession>A0A0R3WJL6</accession>
<evidence type="ECO:0000313" key="5">
    <source>
        <dbReference type="WBParaSite" id="TTAC_0000087101-mRNA-1"/>
    </source>
</evidence>
<evidence type="ECO:0000259" key="2">
    <source>
        <dbReference type="SMART" id="SM00198"/>
    </source>
</evidence>
<evidence type="ECO:0000256" key="1">
    <source>
        <dbReference type="SAM" id="SignalP"/>
    </source>
</evidence>
<keyword evidence="1" id="KW-0732">Signal</keyword>
<keyword evidence="4" id="KW-1185">Reference proteome</keyword>
<dbReference type="AlphaFoldDB" id="A0A0R3WJL6"/>
<evidence type="ECO:0000313" key="3">
    <source>
        <dbReference type="EMBL" id="VDM17113.1"/>
    </source>
</evidence>
<gene>
    <name evidence="3" type="ORF">TTAC_LOCUS872</name>
</gene>
<sequence length="140" mass="16086">MIKIAGLLTAMFVLAHALTPEERTIILNFHKDTRYAVDPPASNMMLMKYEKKLESLAESWVKRCIYQHPNPQQYPEFKGYGQNLAVSGGAAQDIKWLSRGWADEKKYYFYHNNSCASGKTCGHYTQVIYSFLSNATNLYF</sequence>
<dbReference type="PANTHER" id="PTHR10334">
    <property type="entry name" value="CYSTEINE-RICH SECRETORY PROTEIN-RELATED"/>
    <property type="match status" value="1"/>
</dbReference>
<dbReference type="Proteomes" id="UP000274429">
    <property type="component" value="Unassembled WGS sequence"/>
</dbReference>
<name>A0A0R3WJL6_HYDTA</name>
<organism evidence="5">
    <name type="scientific">Hydatigena taeniaeformis</name>
    <name type="common">Feline tapeworm</name>
    <name type="synonym">Taenia taeniaeformis</name>
    <dbReference type="NCBI Taxonomy" id="6205"/>
    <lineage>
        <taxon>Eukaryota</taxon>
        <taxon>Metazoa</taxon>
        <taxon>Spiralia</taxon>
        <taxon>Lophotrochozoa</taxon>
        <taxon>Platyhelminthes</taxon>
        <taxon>Cestoda</taxon>
        <taxon>Eucestoda</taxon>
        <taxon>Cyclophyllidea</taxon>
        <taxon>Taeniidae</taxon>
        <taxon>Hydatigera</taxon>
    </lineage>
</organism>
<protein>
    <submittedName>
        <fullName evidence="5">SCP domain-containing protein</fullName>
    </submittedName>
</protein>
<evidence type="ECO:0000313" key="4">
    <source>
        <dbReference type="Proteomes" id="UP000274429"/>
    </source>
</evidence>
<dbReference type="InterPro" id="IPR001283">
    <property type="entry name" value="CRISP-related"/>
</dbReference>
<reference evidence="5" key="1">
    <citation type="submission" date="2017-02" db="UniProtKB">
        <authorList>
            <consortium name="WormBaseParasite"/>
        </authorList>
    </citation>
    <scope>IDENTIFICATION</scope>
</reference>
<dbReference type="Pfam" id="PF00188">
    <property type="entry name" value="CAP"/>
    <property type="match status" value="1"/>
</dbReference>
<dbReference type="InterPro" id="IPR035940">
    <property type="entry name" value="CAP_sf"/>
</dbReference>